<comment type="caution">
    <text evidence="5">The sequence shown here is derived from an EMBL/GenBank/DDBJ whole genome shotgun (WGS) entry which is preliminary data.</text>
</comment>
<evidence type="ECO:0000256" key="2">
    <source>
        <dbReference type="ARBA" id="ARBA00022676"/>
    </source>
</evidence>
<evidence type="ECO:0000259" key="4">
    <source>
        <dbReference type="Pfam" id="PF00535"/>
    </source>
</evidence>
<keyword evidence="6" id="KW-1185">Reference proteome</keyword>
<feature type="domain" description="Glycosyltransferase 2-like" evidence="4">
    <location>
        <begin position="10"/>
        <end position="128"/>
    </location>
</feature>
<dbReference type="AlphaFoldDB" id="A0A7J5U2L6"/>
<gene>
    <name evidence="5" type="ORF">F5984_07460</name>
</gene>
<protein>
    <submittedName>
        <fullName evidence="5">Glycosyltransferase</fullName>
    </submittedName>
</protein>
<dbReference type="PANTHER" id="PTHR43179">
    <property type="entry name" value="RHAMNOSYLTRANSFERASE WBBL"/>
    <property type="match status" value="1"/>
</dbReference>
<dbReference type="CDD" id="cd04186">
    <property type="entry name" value="GT_2_like_c"/>
    <property type="match status" value="1"/>
</dbReference>
<dbReference type="GO" id="GO:0016757">
    <property type="term" value="F:glycosyltransferase activity"/>
    <property type="evidence" value="ECO:0007669"/>
    <property type="project" value="UniProtKB-KW"/>
</dbReference>
<accession>A0A7J5U2L6</accession>
<dbReference type="RefSeq" id="WP_152123618.1">
    <property type="nucleotide sequence ID" value="NZ_WELI01000002.1"/>
</dbReference>
<dbReference type="InterPro" id="IPR001173">
    <property type="entry name" value="Glyco_trans_2-like"/>
</dbReference>
<name>A0A7J5U2L6_9BACT</name>
<dbReference type="SUPFAM" id="SSF53448">
    <property type="entry name" value="Nucleotide-diphospho-sugar transferases"/>
    <property type="match status" value="1"/>
</dbReference>
<keyword evidence="2" id="KW-0328">Glycosyltransferase</keyword>
<dbReference type="Gene3D" id="3.90.550.10">
    <property type="entry name" value="Spore Coat Polysaccharide Biosynthesis Protein SpsA, Chain A"/>
    <property type="match status" value="1"/>
</dbReference>
<dbReference type="Pfam" id="PF00535">
    <property type="entry name" value="Glycos_transf_2"/>
    <property type="match status" value="1"/>
</dbReference>
<evidence type="ECO:0000256" key="1">
    <source>
        <dbReference type="ARBA" id="ARBA00006739"/>
    </source>
</evidence>
<evidence type="ECO:0000313" key="5">
    <source>
        <dbReference type="EMBL" id="KAB7732043.1"/>
    </source>
</evidence>
<dbReference type="EMBL" id="WELI01000002">
    <property type="protein sequence ID" value="KAB7732043.1"/>
    <property type="molecule type" value="Genomic_DNA"/>
</dbReference>
<keyword evidence="3 5" id="KW-0808">Transferase</keyword>
<organism evidence="5 6">
    <name type="scientific">Rudanella paleaurantiibacter</name>
    <dbReference type="NCBI Taxonomy" id="2614655"/>
    <lineage>
        <taxon>Bacteria</taxon>
        <taxon>Pseudomonadati</taxon>
        <taxon>Bacteroidota</taxon>
        <taxon>Cytophagia</taxon>
        <taxon>Cytophagales</taxon>
        <taxon>Cytophagaceae</taxon>
        <taxon>Rudanella</taxon>
    </lineage>
</organism>
<dbReference type="Proteomes" id="UP000488299">
    <property type="component" value="Unassembled WGS sequence"/>
</dbReference>
<proteinExistence type="inferred from homology"/>
<reference evidence="5 6" key="1">
    <citation type="submission" date="2019-10" db="EMBL/GenBank/DDBJ databases">
        <title>Rudanella paleaurantiibacter sp. nov., isolated from sludge.</title>
        <authorList>
            <person name="Xu S.Q."/>
        </authorList>
    </citation>
    <scope>NUCLEOTIDE SEQUENCE [LARGE SCALE GENOMIC DNA]</scope>
    <source>
        <strain evidence="5 6">HX-22-17</strain>
    </source>
</reference>
<dbReference type="InterPro" id="IPR029044">
    <property type="entry name" value="Nucleotide-diphossugar_trans"/>
</dbReference>
<sequence length="348" mass="38989">MKPHTGPTLTILIVSYKSIDDLKRCLPSIYRQPNSAKFEVLIVDNYPFDGVKSWLAHTYPDARYIPNPTNSGYAGGNNLGLQQAAGEWVLFLNPDTELGPNAISCLLETARLYPKAFLNPKLLNPDGTINACGNQMHYTGITTCRAINEPGSTHNTLEEVPLLSGAALMAPTEAVRELGGFNEAHFMYFEDADLSLRARLAGYALLCDGRSVITHYYRLGMTPTKFYYLERNRVLTLLRTLSATTRQRMLPALLLTELLTWLFAFRGIAYLKSRARAYRWLWSNREWIGKQNRQIQATRQISDADLLASASTRLPVDQLASGAVSKLANQLLTAIYSWLRPTQLTTKP</sequence>
<dbReference type="PANTHER" id="PTHR43179:SF12">
    <property type="entry name" value="GALACTOFURANOSYLTRANSFERASE GLFT2"/>
    <property type="match status" value="1"/>
</dbReference>
<comment type="similarity">
    <text evidence="1">Belongs to the glycosyltransferase 2 family.</text>
</comment>
<evidence type="ECO:0000313" key="6">
    <source>
        <dbReference type="Proteomes" id="UP000488299"/>
    </source>
</evidence>
<evidence type="ECO:0000256" key="3">
    <source>
        <dbReference type="ARBA" id="ARBA00022679"/>
    </source>
</evidence>